<keyword evidence="4" id="KW-0723">Serine/threonine-protein kinase</keyword>
<evidence type="ECO:0000256" key="1">
    <source>
        <dbReference type="ARBA" id="ARBA00006397"/>
    </source>
</evidence>
<evidence type="ECO:0000256" key="13">
    <source>
        <dbReference type="ARBA" id="ARBA00047811"/>
    </source>
</evidence>
<evidence type="ECO:0000256" key="15">
    <source>
        <dbReference type="PROSITE-ProRule" id="PRU10141"/>
    </source>
</evidence>
<evidence type="ECO:0000313" key="18">
    <source>
        <dbReference type="Proteomes" id="UP000008312"/>
    </source>
</evidence>
<evidence type="ECO:0000256" key="11">
    <source>
        <dbReference type="ARBA" id="ARBA00041902"/>
    </source>
</evidence>
<feature type="domain" description="Protein kinase" evidence="16">
    <location>
        <begin position="326"/>
        <end position="607"/>
    </location>
</feature>
<comment type="catalytic activity">
    <reaction evidence="14">
        <text>L-seryl-[protein] + ATP = O-phospho-L-seryl-[protein] + ADP + H(+)</text>
        <dbReference type="Rhea" id="RHEA:17989"/>
        <dbReference type="Rhea" id="RHEA-COMP:9863"/>
        <dbReference type="Rhea" id="RHEA-COMP:11604"/>
        <dbReference type="ChEBI" id="CHEBI:15378"/>
        <dbReference type="ChEBI" id="CHEBI:29999"/>
        <dbReference type="ChEBI" id="CHEBI:30616"/>
        <dbReference type="ChEBI" id="CHEBI:83421"/>
        <dbReference type="ChEBI" id="CHEBI:456216"/>
        <dbReference type="EC" id="2.7.11.22"/>
    </reaction>
</comment>
<comment type="similarity">
    <text evidence="2">Belongs to the protein kinase superfamily. CMGC Ser/Thr protein kinase family. CDC2/CDKX subfamily.</text>
</comment>
<dbReference type="Proteomes" id="UP000008312">
    <property type="component" value="Unassembled WGS sequence"/>
</dbReference>
<evidence type="ECO:0000256" key="8">
    <source>
        <dbReference type="ARBA" id="ARBA00022840"/>
    </source>
</evidence>
<dbReference type="SMART" id="SM00088">
    <property type="entry name" value="PINT"/>
    <property type="match status" value="1"/>
</dbReference>
<dbReference type="InterPro" id="IPR036390">
    <property type="entry name" value="WH_DNA-bd_sf"/>
</dbReference>
<dbReference type="GO" id="GO:0007165">
    <property type="term" value="P:signal transduction"/>
    <property type="evidence" value="ECO:0007669"/>
    <property type="project" value="TreeGrafter"/>
</dbReference>
<dbReference type="InterPro" id="IPR017441">
    <property type="entry name" value="Protein_kinase_ATP_BS"/>
</dbReference>
<evidence type="ECO:0000256" key="7">
    <source>
        <dbReference type="ARBA" id="ARBA00022777"/>
    </source>
</evidence>
<dbReference type="PROSITE" id="PS00108">
    <property type="entry name" value="PROTEIN_KINASE_ST"/>
    <property type="match status" value="1"/>
</dbReference>
<dbReference type="OrthoDB" id="268763at2759"/>
<name>D8M7X0_BLAHO</name>
<keyword evidence="18" id="KW-1185">Reference proteome</keyword>
<evidence type="ECO:0000256" key="4">
    <source>
        <dbReference type="ARBA" id="ARBA00022527"/>
    </source>
</evidence>
<dbReference type="Pfam" id="PF18098">
    <property type="entry name" value="RPN5_C"/>
    <property type="match status" value="1"/>
</dbReference>
<comment type="catalytic activity">
    <reaction evidence="13">
        <text>L-threonyl-[protein] + ATP = O-phospho-L-threonyl-[protein] + ADP + H(+)</text>
        <dbReference type="Rhea" id="RHEA:46608"/>
        <dbReference type="Rhea" id="RHEA-COMP:11060"/>
        <dbReference type="Rhea" id="RHEA-COMP:11605"/>
        <dbReference type="ChEBI" id="CHEBI:15378"/>
        <dbReference type="ChEBI" id="CHEBI:30013"/>
        <dbReference type="ChEBI" id="CHEBI:30616"/>
        <dbReference type="ChEBI" id="CHEBI:61977"/>
        <dbReference type="ChEBI" id="CHEBI:456216"/>
        <dbReference type="EC" id="2.7.11.22"/>
    </reaction>
</comment>
<keyword evidence="7" id="KW-0418">Kinase</keyword>
<dbReference type="SMART" id="SM00220">
    <property type="entry name" value="S_TKc"/>
    <property type="match status" value="1"/>
</dbReference>
<comment type="subunit">
    <text evidence="9">May form a complex composed of at least the catalytic subunit CRK2 and a cyclin.</text>
</comment>
<dbReference type="InterPro" id="IPR040896">
    <property type="entry name" value="RPN5_C"/>
</dbReference>
<dbReference type="InterPro" id="IPR011009">
    <property type="entry name" value="Kinase-like_dom_sf"/>
</dbReference>
<protein>
    <recommendedName>
        <fullName evidence="10">Cyclin-dependent kinase 2 homolog</fullName>
        <ecNumber evidence="3">2.7.11.22</ecNumber>
    </recommendedName>
    <alternativeName>
        <fullName evidence="11">Cell division control protein 2 homolog</fullName>
    </alternativeName>
    <alternativeName>
        <fullName evidence="12">cdc2-related kinase 2</fullName>
    </alternativeName>
</protein>
<dbReference type="SUPFAM" id="SSF56112">
    <property type="entry name" value="Protein kinase-like (PK-like)"/>
    <property type="match status" value="1"/>
</dbReference>
<dbReference type="AlphaFoldDB" id="D8M7X0"/>
<dbReference type="InterPro" id="IPR000717">
    <property type="entry name" value="PCI_dom"/>
</dbReference>
<accession>D8M7X0</accession>
<evidence type="ECO:0000256" key="6">
    <source>
        <dbReference type="ARBA" id="ARBA00022741"/>
    </source>
</evidence>
<dbReference type="PROSITE" id="PS50011">
    <property type="entry name" value="PROTEIN_KINASE_DOM"/>
    <property type="match status" value="1"/>
</dbReference>
<evidence type="ECO:0000259" key="16">
    <source>
        <dbReference type="PROSITE" id="PS50011"/>
    </source>
</evidence>
<keyword evidence="6 15" id="KW-0547">Nucleotide-binding</keyword>
<dbReference type="GO" id="GO:0005634">
    <property type="term" value="C:nucleus"/>
    <property type="evidence" value="ECO:0007669"/>
    <property type="project" value="TreeGrafter"/>
</dbReference>
<dbReference type="Pfam" id="PF22241">
    <property type="entry name" value="PSMD12-CSN4_N"/>
    <property type="match status" value="1"/>
</dbReference>
<dbReference type="GO" id="GO:0005737">
    <property type="term" value="C:cytoplasm"/>
    <property type="evidence" value="ECO:0007669"/>
    <property type="project" value="TreeGrafter"/>
</dbReference>
<evidence type="ECO:0000256" key="9">
    <source>
        <dbReference type="ARBA" id="ARBA00038543"/>
    </source>
</evidence>
<dbReference type="GO" id="GO:0000082">
    <property type="term" value="P:G1/S transition of mitotic cell cycle"/>
    <property type="evidence" value="ECO:0007669"/>
    <property type="project" value="TreeGrafter"/>
</dbReference>
<evidence type="ECO:0000313" key="17">
    <source>
        <dbReference type="EMBL" id="CBK24159.2"/>
    </source>
</evidence>
<feature type="binding site" evidence="15">
    <location>
        <position position="355"/>
    </location>
    <ligand>
        <name>ATP</name>
        <dbReference type="ChEBI" id="CHEBI:30616"/>
    </ligand>
</feature>
<evidence type="ECO:0000256" key="10">
    <source>
        <dbReference type="ARBA" id="ARBA00039612"/>
    </source>
</evidence>
<dbReference type="Gene3D" id="1.10.10.10">
    <property type="entry name" value="Winged helix-like DNA-binding domain superfamily/Winged helix DNA-binding domain"/>
    <property type="match status" value="1"/>
</dbReference>
<dbReference type="PANTHER" id="PTHR24056:SF254">
    <property type="entry name" value="CYCLIN-DEPENDENT KINASE 2"/>
    <property type="match status" value="1"/>
</dbReference>
<dbReference type="InParanoid" id="D8M7X0"/>
<dbReference type="Gene3D" id="1.10.510.10">
    <property type="entry name" value="Transferase(Phosphotransferase) domain 1"/>
    <property type="match status" value="1"/>
</dbReference>
<dbReference type="InterPro" id="IPR050108">
    <property type="entry name" value="CDK"/>
</dbReference>
<dbReference type="InterPro" id="IPR036388">
    <property type="entry name" value="WH-like_DNA-bd_sf"/>
</dbReference>
<dbReference type="GO" id="GO:0004693">
    <property type="term" value="F:cyclin-dependent protein serine/threonine kinase activity"/>
    <property type="evidence" value="ECO:0007669"/>
    <property type="project" value="UniProtKB-EC"/>
</dbReference>
<dbReference type="GeneID" id="24920978"/>
<evidence type="ECO:0000256" key="5">
    <source>
        <dbReference type="ARBA" id="ARBA00022679"/>
    </source>
</evidence>
<dbReference type="FunCoup" id="D8M7X0">
    <property type="interactions" value="651"/>
</dbReference>
<dbReference type="InterPro" id="IPR008271">
    <property type="entry name" value="Ser/Thr_kinase_AS"/>
</dbReference>
<keyword evidence="8 15" id="KW-0067">ATP-binding</keyword>
<dbReference type="GO" id="GO:0030332">
    <property type="term" value="F:cyclin binding"/>
    <property type="evidence" value="ECO:0007669"/>
    <property type="project" value="TreeGrafter"/>
</dbReference>
<dbReference type="GO" id="GO:0010468">
    <property type="term" value="P:regulation of gene expression"/>
    <property type="evidence" value="ECO:0007669"/>
    <property type="project" value="TreeGrafter"/>
</dbReference>
<dbReference type="GO" id="GO:0005524">
    <property type="term" value="F:ATP binding"/>
    <property type="evidence" value="ECO:0007669"/>
    <property type="project" value="UniProtKB-UniRule"/>
</dbReference>
<comment type="similarity">
    <text evidence="1">Belongs to the proteasome subunit p55 family.</text>
</comment>
<dbReference type="InterPro" id="IPR000719">
    <property type="entry name" value="Prot_kinase_dom"/>
</dbReference>
<evidence type="ECO:0000256" key="14">
    <source>
        <dbReference type="ARBA" id="ARBA00048367"/>
    </source>
</evidence>
<gene>
    <name evidence="17" type="ORF">GSBLH_T00003925001</name>
</gene>
<dbReference type="PANTHER" id="PTHR24056">
    <property type="entry name" value="CELL DIVISION PROTEIN KINASE"/>
    <property type="match status" value="1"/>
</dbReference>
<dbReference type="InterPro" id="IPR054559">
    <property type="entry name" value="PSMD12-CSN4-like_N"/>
</dbReference>
<dbReference type="EC" id="2.7.11.22" evidence="3"/>
<keyword evidence="5" id="KW-0808">Transferase</keyword>
<evidence type="ECO:0000256" key="3">
    <source>
        <dbReference type="ARBA" id="ARBA00012425"/>
    </source>
</evidence>
<sequence>MRESRGDLEGAAAASQEIQVEVCNSLSSREKAEFFLEQIRLSQKVNEWIRVPLTIQKVNAKLLKDEHMEDLLERFVQLCIVQHVHDDDLQALYRDYERLLALSRYEEDDVASREIVTILVVLAVLMPYDAEQQQILHSLARAYSRHWKYLPDYRAFLASFEVAELLKWPLPMLATVLDNPLFTSPQWGDKREAWRQLLRRRVVEHNIRVLGAFLSVASLGRVAQLLQLSEEEAEDALAQACVEGMLWLRMDRVKRTVSFKKTEPAEKVLTNWTEDVKEVMDELDKIVYLIEKEKMIKEVKQWRVCWTLVFMDNGRRNGFVNTLSEYSILDIIGRGTYGEVYKAIHITTGDVVALKKICYTDVGIPKSSTREIRLLSALRHPNIEKLREVVVDDIKKDSSLVPSQFYLVFDYVDNDLAGIVRAVKKQLLPPLSSQVLRVYIYQIVEVLDFLHGCNIIHRDIKLDNFLVTNDHHILLTDFGLSRQILPTSNRMSLPVYALAYRAPEILMENHSYSMPADIWALGILISTIILGRPPFEGDSDVALFDRTNTQREVLSNIINQCGVIPRSIKNWLKAFAFLVTCFEIETISKFLFPNCAWCEHCFIVEMA</sequence>
<dbReference type="Pfam" id="PF01399">
    <property type="entry name" value="PCI"/>
    <property type="match status" value="1"/>
</dbReference>
<dbReference type="RefSeq" id="XP_012898207.1">
    <property type="nucleotide sequence ID" value="XM_013042753.1"/>
</dbReference>
<reference evidence="17" key="1">
    <citation type="submission" date="2010-02" db="EMBL/GenBank/DDBJ databases">
        <title>Sequencing and annotation of the Blastocystis hominis genome.</title>
        <authorList>
            <person name="Wincker P."/>
        </authorList>
    </citation>
    <scope>NUCLEOTIDE SEQUENCE</scope>
    <source>
        <strain evidence="17">Singapore isolate B</strain>
    </source>
</reference>
<organism evidence="17">
    <name type="scientific">Blastocystis hominis</name>
    <dbReference type="NCBI Taxonomy" id="12968"/>
    <lineage>
        <taxon>Eukaryota</taxon>
        <taxon>Sar</taxon>
        <taxon>Stramenopiles</taxon>
        <taxon>Bigyra</taxon>
        <taxon>Opalozoa</taxon>
        <taxon>Opalinata</taxon>
        <taxon>Blastocystidae</taxon>
        <taxon>Blastocystis</taxon>
    </lineage>
</organism>
<dbReference type="Pfam" id="PF00069">
    <property type="entry name" value="Pkinase"/>
    <property type="match status" value="1"/>
</dbReference>
<proteinExistence type="inferred from homology"/>
<dbReference type="PROSITE" id="PS00107">
    <property type="entry name" value="PROTEIN_KINASE_ATP"/>
    <property type="match status" value="1"/>
</dbReference>
<dbReference type="SUPFAM" id="SSF46785">
    <property type="entry name" value="Winged helix' DNA-binding domain"/>
    <property type="match status" value="1"/>
</dbReference>
<dbReference type="GO" id="GO:0010389">
    <property type="term" value="P:regulation of G2/M transition of mitotic cell cycle"/>
    <property type="evidence" value="ECO:0007669"/>
    <property type="project" value="TreeGrafter"/>
</dbReference>
<dbReference type="EMBL" id="FN668683">
    <property type="protein sequence ID" value="CBK24159.2"/>
    <property type="molecule type" value="Genomic_DNA"/>
</dbReference>
<dbReference type="Gene3D" id="3.30.200.20">
    <property type="entry name" value="Phosphorylase Kinase, domain 1"/>
    <property type="match status" value="1"/>
</dbReference>
<dbReference type="GO" id="GO:0000307">
    <property type="term" value="C:cyclin-dependent protein kinase holoenzyme complex"/>
    <property type="evidence" value="ECO:0007669"/>
    <property type="project" value="TreeGrafter"/>
</dbReference>
<evidence type="ECO:0000256" key="2">
    <source>
        <dbReference type="ARBA" id="ARBA00006485"/>
    </source>
</evidence>
<evidence type="ECO:0000256" key="12">
    <source>
        <dbReference type="ARBA" id="ARBA00042858"/>
    </source>
</evidence>